<dbReference type="InterPro" id="IPR006119">
    <property type="entry name" value="Resolv_N"/>
</dbReference>
<sequence>MTLDQLSGLDISGLRRLARTTPRPDAAAPEGEGQVAAISYLRVSTKDQATRNGLEEGLSISAQREAAQRKAEQLGAVIIKEFIEPDESAKTAQRRALQEMLDYATTHPVRYCIINKVDRLARNRLDDAMIHAALRDANISLVSVTENIDETPSGMLMHGILASMAEFYSLNLAQEVLKGMTQKAAIGGTPTKAPLGYLNVRTTDARGRESREIQVDPERADLVRFAFTAYATGDWSLSRLAKELTARGLTTRPTPSQPAKPVTTTGLHKILTNPYYQGTVTFRGVTYDGTHEPLVDAETWLRAQTNLDANNARGERPQKYDHYLKGTLYCACGAKLMIERPRDKTGDRYEYFTCSGRRRKTTNCTRSAILAERAEAEIERTYQRNSLSPTQAAQVRKVLNDVFDQLEGSSEDERKLLTAQRDKLEAERLKLVQAHYADAIPLDLLKSEQDRIRASLDQINTRIDNLTDTYAEARTGLDRLTELLVDLDDLYNKCEQPNDASSTAPCSPASPSTTKRTPPTHPTRPPPASLPTPASTPRPKSPQKQNCPAIRRGKFRFSHLTWSIGDSNP</sequence>
<dbReference type="CDD" id="cd00338">
    <property type="entry name" value="Ser_Recombinase"/>
    <property type="match status" value="1"/>
</dbReference>
<evidence type="ECO:0000256" key="4">
    <source>
        <dbReference type="PIRSR" id="PIRSR606118-50"/>
    </source>
</evidence>
<dbReference type="Pfam" id="PF13408">
    <property type="entry name" value="Zn_ribbon_recom"/>
    <property type="match status" value="1"/>
</dbReference>
<protein>
    <submittedName>
        <fullName evidence="9">Recombinase family protein</fullName>
    </submittedName>
</protein>
<feature type="domain" description="Recombinase" evidence="8">
    <location>
        <begin position="194"/>
        <end position="313"/>
    </location>
</feature>
<dbReference type="GO" id="GO:0003677">
    <property type="term" value="F:DNA binding"/>
    <property type="evidence" value="ECO:0007669"/>
    <property type="project" value="UniProtKB-KW"/>
</dbReference>
<organism evidence="9 10">
    <name type="scientific">Cutibacterium porci</name>
    <dbReference type="NCBI Taxonomy" id="2605781"/>
    <lineage>
        <taxon>Bacteria</taxon>
        <taxon>Bacillati</taxon>
        <taxon>Actinomycetota</taxon>
        <taxon>Actinomycetes</taxon>
        <taxon>Propionibacteriales</taxon>
        <taxon>Propionibacteriaceae</taxon>
        <taxon>Cutibacterium</taxon>
    </lineage>
</organism>
<name>A0A7K0J5E0_9ACTN</name>
<dbReference type="SUPFAM" id="SSF53041">
    <property type="entry name" value="Resolvase-like"/>
    <property type="match status" value="1"/>
</dbReference>
<dbReference type="GO" id="GO:0000150">
    <property type="term" value="F:DNA strand exchange activity"/>
    <property type="evidence" value="ECO:0007669"/>
    <property type="project" value="InterPro"/>
</dbReference>
<proteinExistence type="predicted"/>
<evidence type="ECO:0000256" key="6">
    <source>
        <dbReference type="SAM" id="MobiDB-lite"/>
    </source>
</evidence>
<evidence type="ECO:0000256" key="5">
    <source>
        <dbReference type="PROSITE-ProRule" id="PRU10137"/>
    </source>
</evidence>
<dbReference type="RefSeq" id="WP_154561933.1">
    <property type="nucleotide sequence ID" value="NZ_VUMG01000001.1"/>
</dbReference>
<keyword evidence="2" id="KW-0238">DNA-binding</keyword>
<dbReference type="InterPro" id="IPR050639">
    <property type="entry name" value="SSR_resolvase"/>
</dbReference>
<keyword evidence="3" id="KW-0233">DNA recombination</keyword>
<dbReference type="InterPro" id="IPR038109">
    <property type="entry name" value="DNA_bind_recomb_sf"/>
</dbReference>
<dbReference type="InterPro" id="IPR025827">
    <property type="entry name" value="Zn_ribbon_recom_dom"/>
</dbReference>
<dbReference type="InterPro" id="IPR036162">
    <property type="entry name" value="Resolvase-like_N_sf"/>
</dbReference>
<dbReference type="PROSITE" id="PS51737">
    <property type="entry name" value="RECOMBINASE_DNA_BIND"/>
    <property type="match status" value="1"/>
</dbReference>
<evidence type="ECO:0000313" key="10">
    <source>
        <dbReference type="Proteomes" id="UP000466104"/>
    </source>
</evidence>
<gene>
    <name evidence="9" type="ORF">FYJ43_03660</name>
</gene>
<dbReference type="SMART" id="SM00857">
    <property type="entry name" value="Resolvase"/>
    <property type="match status" value="1"/>
</dbReference>
<keyword evidence="1" id="KW-0229">DNA integration</keyword>
<dbReference type="GO" id="GO:0015074">
    <property type="term" value="P:DNA integration"/>
    <property type="evidence" value="ECO:0007669"/>
    <property type="project" value="UniProtKB-KW"/>
</dbReference>
<reference evidence="9 10" key="1">
    <citation type="submission" date="2019-08" db="EMBL/GenBank/DDBJ databases">
        <title>In-depth cultivation of the pig gut microbiome towards novel bacterial diversity and tailored functional studies.</title>
        <authorList>
            <person name="Wylensek D."/>
            <person name="Hitch T.C.A."/>
            <person name="Clavel T."/>
        </authorList>
    </citation>
    <scope>NUCLEOTIDE SEQUENCE [LARGE SCALE GENOMIC DNA]</scope>
    <source>
        <strain evidence="9 10">WCA-380-WT-3A</strain>
    </source>
</reference>
<keyword evidence="10" id="KW-1185">Reference proteome</keyword>
<feature type="compositionally biased region" description="Pro residues" evidence="6">
    <location>
        <begin position="519"/>
        <end position="540"/>
    </location>
</feature>
<dbReference type="PANTHER" id="PTHR30461:SF2">
    <property type="entry name" value="SERINE RECOMBINASE PINE-RELATED"/>
    <property type="match status" value="1"/>
</dbReference>
<feature type="region of interest" description="Disordered" evidence="6">
    <location>
        <begin position="495"/>
        <end position="554"/>
    </location>
</feature>
<dbReference type="AlphaFoldDB" id="A0A7K0J5E0"/>
<evidence type="ECO:0000256" key="1">
    <source>
        <dbReference type="ARBA" id="ARBA00022908"/>
    </source>
</evidence>
<comment type="caution">
    <text evidence="9">The sequence shown here is derived from an EMBL/GenBank/DDBJ whole genome shotgun (WGS) entry which is preliminary data.</text>
</comment>
<dbReference type="PANTHER" id="PTHR30461">
    <property type="entry name" value="DNA-INVERTASE FROM LAMBDOID PROPHAGE"/>
    <property type="match status" value="1"/>
</dbReference>
<evidence type="ECO:0000313" key="9">
    <source>
        <dbReference type="EMBL" id="MSS45160.1"/>
    </source>
</evidence>
<evidence type="ECO:0000259" key="7">
    <source>
        <dbReference type="PROSITE" id="PS51736"/>
    </source>
</evidence>
<dbReference type="PROSITE" id="PS51736">
    <property type="entry name" value="RECOMBINASES_3"/>
    <property type="match status" value="1"/>
</dbReference>
<feature type="compositionally biased region" description="Low complexity" evidence="6">
    <location>
        <begin position="500"/>
        <end position="517"/>
    </location>
</feature>
<feature type="domain" description="Resolvase/invertase-type recombinase catalytic" evidence="7">
    <location>
        <begin position="36"/>
        <end position="187"/>
    </location>
</feature>
<dbReference type="Proteomes" id="UP000466104">
    <property type="component" value="Unassembled WGS sequence"/>
</dbReference>
<dbReference type="InterPro" id="IPR011109">
    <property type="entry name" value="DNA_bind_recombinase_dom"/>
</dbReference>
<dbReference type="Gene3D" id="3.40.50.1390">
    <property type="entry name" value="Resolvase, N-terminal catalytic domain"/>
    <property type="match status" value="1"/>
</dbReference>
<dbReference type="InterPro" id="IPR006118">
    <property type="entry name" value="Recombinase_CS"/>
</dbReference>
<accession>A0A7K0J5E0</accession>
<dbReference type="Gene3D" id="3.90.1750.20">
    <property type="entry name" value="Putative Large Serine Recombinase, Chain B, Domain 2"/>
    <property type="match status" value="1"/>
</dbReference>
<dbReference type="PROSITE" id="PS00397">
    <property type="entry name" value="RECOMBINASES_1"/>
    <property type="match status" value="1"/>
</dbReference>
<dbReference type="EMBL" id="VUMG01000001">
    <property type="protein sequence ID" value="MSS45160.1"/>
    <property type="molecule type" value="Genomic_DNA"/>
</dbReference>
<feature type="active site" description="O-(5'-phospho-DNA)-serine intermediate" evidence="4 5">
    <location>
        <position position="44"/>
    </location>
</feature>
<dbReference type="Pfam" id="PF07508">
    <property type="entry name" value="Recombinase"/>
    <property type="match status" value="1"/>
</dbReference>
<dbReference type="Pfam" id="PF00239">
    <property type="entry name" value="Resolvase"/>
    <property type="match status" value="1"/>
</dbReference>
<evidence type="ECO:0000259" key="8">
    <source>
        <dbReference type="PROSITE" id="PS51737"/>
    </source>
</evidence>
<evidence type="ECO:0000256" key="3">
    <source>
        <dbReference type="ARBA" id="ARBA00023172"/>
    </source>
</evidence>
<evidence type="ECO:0000256" key="2">
    <source>
        <dbReference type="ARBA" id="ARBA00023125"/>
    </source>
</evidence>